<reference evidence="9 10" key="1">
    <citation type="journal article" date="2017" name="G3 (Bethesda)">
        <title>The Physical Genome Mapping of Anopheles albimanus Corrected Scaffold Misassemblies and Identified Interarm Rearrangements in Genus Anopheles.</title>
        <authorList>
            <person name="Artemov G.N."/>
            <person name="Peery A.N."/>
            <person name="Jiang X."/>
            <person name="Tu Z."/>
            <person name="Stegniy V.N."/>
            <person name="Sharakhova M.V."/>
            <person name="Sharakhov I.V."/>
        </authorList>
    </citation>
    <scope>NUCLEOTIDE SEQUENCE [LARGE SCALE GENOMIC DNA]</scope>
    <source>
        <strain evidence="9 10">ALBI9_A</strain>
    </source>
</reference>
<dbReference type="VEuPathDB" id="VectorBase:AALB009505"/>
<proteinExistence type="inferred from homology"/>
<keyword evidence="4" id="KW-0677">Repeat</keyword>
<organism evidence="9 10">
    <name type="scientific">Anopheles albimanus</name>
    <name type="common">New world malaria mosquito</name>
    <dbReference type="NCBI Taxonomy" id="7167"/>
    <lineage>
        <taxon>Eukaryota</taxon>
        <taxon>Metazoa</taxon>
        <taxon>Ecdysozoa</taxon>
        <taxon>Arthropoda</taxon>
        <taxon>Hexapoda</taxon>
        <taxon>Insecta</taxon>
        <taxon>Pterygota</taxon>
        <taxon>Neoptera</taxon>
        <taxon>Endopterygota</taxon>
        <taxon>Diptera</taxon>
        <taxon>Nematocera</taxon>
        <taxon>Culicoidea</taxon>
        <taxon>Culicidae</taxon>
        <taxon>Anophelinae</taxon>
        <taxon>Anopheles</taxon>
    </lineage>
</organism>
<dbReference type="GO" id="GO:0045892">
    <property type="term" value="P:negative regulation of DNA-templated transcription"/>
    <property type="evidence" value="ECO:0007669"/>
    <property type="project" value="TreeGrafter"/>
</dbReference>
<dbReference type="RefSeq" id="XP_035779871.1">
    <property type="nucleotide sequence ID" value="XM_035923978.1"/>
</dbReference>
<dbReference type="AlphaFoldDB" id="A0A182FSH6"/>
<evidence type="ECO:0000256" key="6">
    <source>
        <dbReference type="ARBA" id="ARBA00023163"/>
    </source>
</evidence>
<evidence type="ECO:0000256" key="2">
    <source>
        <dbReference type="ARBA" id="ARBA00008469"/>
    </source>
</evidence>
<dbReference type="PANTHER" id="PTHR12247:SF132">
    <property type="entry name" value="POLYCOMB PROTEIN SCM"/>
    <property type="match status" value="1"/>
</dbReference>
<dbReference type="CDD" id="cd09578">
    <property type="entry name" value="SAM_Scm"/>
    <property type="match status" value="1"/>
</dbReference>
<dbReference type="SUPFAM" id="SSF63748">
    <property type="entry name" value="Tudor/PWWP/MBT"/>
    <property type="match status" value="2"/>
</dbReference>
<reference evidence="9" key="2">
    <citation type="submission" date="2022-08" db="UniProtKB">
        <authorList>
            <consortium name="EnsemblMetazoa"/>
        </authorList>
    </citation>
    <scope>IDENTIFICATION</scope>
    <source>
        <strain evidence="9">STECLA/ALBI9_A</strain>
    </source>
</reference>
<dbReference type="InterPro" id="IPR038348">
    <property type="entry name" value="SLED_sf"/>
</dbReference>
<dbReference type="EnsemblMetazoa" id="AALB009505-RA">
    <property type="protein sequence ID" value="AALB009505-PA"/>
    <property type="gene ID" value="AALB009505"/>
</dbReference>
<dbReference type="SMART" id="SM00454">
    <property type="entry name" value="SAM"/>
    <property type="match status" value="1"/>
</dbReference>
<evidence type="ECO:0000256" key="1">
    <source>
        <dbReference type="ARBA" id="ARBA00004123"/>
    </source>
</evidence>
<feature type="compositionally biased region" description="Low complexity" evidence="8">
    <location>
        <begin position="65"/>
        <end position="139"/>
    </location>
</feature>
<dbReference type="InterPro" id="IPR001660">
    <property type="entry name" value="SAM"/>
</dbReference>
<feature type="compositionally biased region" description="Basic and acidic residues" evidence="8">
    <location>
        <begin position="28"/>
        <end position="53"/>
    </location>
</feature>
<dbReference type="InterPro" id="IPR050548">
    <property type="entry name" value="PcG_chromatin_remod_factors"/>
</dbReference>
<dbReference type="Gene3D" id="2.30.30.140">
    <property type="match status" value="2"/>
</dbReference>
<dbReference type="CDD" id="cd20092">
    <property type="entry name" value="MBT_dScm-like_rpt2"/>
    <property type="match status" value="1"/>
</dbReference>
<evidence type="ECO:0000313" key="9">
    <source>
        <dbReference type="EnsemblMetazoa" id="AALB009505-PA"/>
    </source>
</evidence>
<dbReference type="PROSITE" id="PS51079">
    <property type="entry name" value="MBT"/>
    <property type="match status" value="2"/>
</dbReference>
<feature type="compositionally biased region" description="Low complexity" evidence="8">
    <location>
        <begin position="763"/>
        <end position="837"/>
    </location>
</feature>
<dbReference type="SUPFAM" id="SSF47769">
    <property type="entry name" value="SAM/Pointed domain"/>
    <property type="match status" value="1"/>
</dbReference>
<sequence>MSSGASEKEKKRTSPARKEAEEASSSTTDDKKDGDSRKEASSAKTDSRVKEEQTTEAGGGDGADGKATVATSGTGDSGTSLATSSSQTAVSTSTTQSTGSASRRSSSGTAATSSGTSSAPSSTSNGGNANSSGTGISSGKAAKPSTDKGAPTTNGVPYPPCALCCETKSPLNYVLPTQSGKKEFCSELCITEYRKASSKGICIQCDNVIRANAPRPNFCSTFCLKKHQHKNGVPWLTPSDALKAAANNNNSSNENNNNSNGSSNGRRAGGCSPGRNADSLPTGGSATGTRISPVTTTQAGPFQYESFHVFDWKEYLRDSGSVPAPAECFKQALIPPKNEFKIGMKLEALDPRNTTATCIATVVGVLGSRLRLRLDGSDNKNDFWRLVDSTEIHPIGHCEESGEMLKPPLGFRLNASSWPTFLAKTLNGAVMAPSDIFVPEPPTPKCNLFQVGQKLEAVDKKNPQLICCASVNEVREDQIHVTFDGWRGAFDYWCRYDSRDIFPVGWCAKSCHPMQPPGQKNKLDGSGHRSKQSRTSFAMVSEPDMMQPAILVTAHFHSRCRGGPYINSTKLPSMVTAPNHQTLAKLCLQEVLAASRDHSQLSPLLFGLEGDVHIVTAAGKNFTVKIPPYIKQKGNAGVSEFLETLCTACQACPRLITLEPGPEQCEDCVISPPLKRPIKTEPRATAAASPPPNSASSPKASATDRSVGDDDTESTPVPAREARKELGPPSPKRKMTRRMSVAYEQHKHEMNIMSAPAAKEQRSTTTSTKTTTTNTTSTSKSSSKSTKNRSDSSVTTTPTSNTMATSSTTTANQSESKTHTAPITTTATSSSSTLTVPASSNIEIKVEPERVKVGAPVIAPAAMTMPATPATPATVPYPHATPSTPVVSLMTTSDTTTLIPSAACSLGPAVALIPVVASSSSSYPAAATAPTGPPPSYAASTAAAAQYLGVGMLHPPVPPVPAQTVAYVPQTTVPQPQMPRGQTTDWSIEDVIQFIAIQDPSLAIHADLFRKHEIDGKALLLLNSDMMMKYMGLKLGPALKICNLVSRVKGRRHSVASL</sequence>
<dbReference type="PANTHER" id="PTHR12247">
    <property type="entry name" value="POLYCOMB GROUP PROTEIN"/>
    <property type="match status" value="1"/>
</dbReference>
<feature type="compositionally biased region" description="Low complexity" evidence="8">
    <location>
        <begin position="683"/>
        <end position="701"/>
    </location>
</feature>
<dbReference type="InterPro" id="IPR047531">
    <property type="entry name" value="SAM_Scm-like"/>
</dbReference>
<dbReference type="InterPro" id="IPR004092">
    <property type="entry name" value="Mbt"/>
</dbReference>
<evidence type="ECO:0000256" key="3">
    <source>
        <dbReference type="ARBA" id="ARBA00022491"/>
    </source>
</evidence>
<dbReference type="Pfam" id="PF00536">
    <property type="entry name" value="SAM_1"/>
    <property type="match status" value="1"/>
</dbReference>
<keyword evidence="3" id="KW-0678">Repressor</keyword>
<dbReference type="InterPro" id="IPR013761">
    <property type="entry name" value="SAM/pointed_sf"/>
</dbReference>
<dbReference type="GeneID" id="118460035"/>
<dbReference type="GO" id="GO:0005634">
    <property type="term" value="C:nucleus"/>
    <property type="evidence" value="ECO:0007669"/>
    <property type="project" value="UniProtKB-SubCell"/>
</dbReference>
<dbReference type="Gene3D" id="3.90.1150.190">
    <property type="entry name" value="SLED domain"/>
    <property type="match status" value="1"/>
</dbReference>
<name>A0A182FSH6_ANOAL</name>
<dbReference type="OrthoDB" id="5912862at2759"/>
<dbReference type="FunFam" id="2.30.30.140:FF:000016">
    <property type="entry name" value="polycomb protein SCMH1 isoform X1"/>
    <property type="match status" value="1"/>
</dbReference>
<dbReference type="SMART" id="SM00561">
    <property type="entry name" value="MBT"/>
    <property type="match status" value="2"/>
</dbReference>
<comment type="similarity">
    <text evidence="2">Belongs to the SCM family.</text>
</comment>
<dbReference type="Pfam" id="PF02820">
    <property type="entry name" value="MBT"/>
    <property type="match status" value="2"/>
</dbReference>
<dbReference type="GO" id="GO:0003682">
    <property type="term" value="F:chromatin binding"/>
    <property type="evidence" value="ECO:0007669"/>
    <property type="project" value="TreeGrafter"/>
</dbReference>
<dbReference type="Proteomes" id="UP000069272">
    <property type="component" value="Chromosome 2R"/>
</dbReference>
<comment type="subcellular location">
    <subcellularLocation>
        <location evidence="1">Nucleus</location>
    </subcellularLocation>
</comment>
<dbReference type="KEGG" id="aali:118460035"/>
<feature type="compositionally biased region" description="Low complexity" evidence="8">
    <location>
        <begin position="244"/>
        <end position="266"/>
    </location>
</feature>
<feature type="compositionally biased region" description="Polar residues" evidence="8">
    <location>
        <begin position="282"/>
        <end position="294"/>
    </location>
</feature>
<evidence type="ECO:0000313" key="10">
    <source>
        <dbReference type="Proteomes" id="UP000069272"/>
    </source>
</evidence>
<evidence type="ECO:0000256" key="5">
    <source>
        <dbReference type="ARBA" id="ARBA00023015"/>
    </source>
</evidence>
<dbReference type="GO" id="GO:0042393">
    <property type="term" value="F:histone binding"/>
    <property type="evidence" value="ECO:0007669"/>
    <property type="project" value="TreeGrafter"/>
</dbReference>
<evidence type="ECO:0000256" key="7">
    <source>
        <dbReference type="ARBA" id="ARBA00023242"/>
    </source>
</evidence>
<dbReference type="VEuPathDB" id="VectorBase:AALB20_026260"/>
<feature type="region of interest" description="Disordered" evidence="8">
    <location>
        <begin position="680"/>
        <end position="837"/>
    </location>
</feature>
<dbReference type="Gene3D" id="1.10.150.50">
    <property type="entry name" value="Transcription Factor, Ets-1"/>
    <property type="match status" value="1"/>
</dbReference>
<feature type="compositionally biased region" description="Basic and acidic residues" evidence="8">
    <location>
        <begin position="1"/>
        <end position="21"/>
    </location>
</feature>
<keyword evidence="7" id="KW-0539">Nucleus</keyword>
<protein>
    <submittedName>
        <fullName evidence="9">Uncharacterized protein</fullName>
    </submittedName>
</protein>
<feature type="region of interest" description="Disordered" evidence="8">
    <location>
        <begin position="1"/>
        <end position="152"/>
    </location>
</feature>
<keyword evidence="5" id="KW-0805">Transcription regulation</keyword>
<dbReference type="STRING" id="7167.A0A182FSH6"/>
<dbReference type="CTD" id="41168"/>
<accession>A0A182FSH6</accession>
<dbReference type="Pfam" id="PF12140">
    <property type="entry name" value="SLED"/>
    <property type="match status" value="1"/>
</dbReference>
<keyword evidence="10" id="KW-1185">Reference proteome</keyword>
<keyword evidence="6" id="KW-0804">Transcription</keyword>
<evidence type="ECO:0000256" key="4">
    <source>
        <dbReference type="ARBA" id="ARBA00022737"/>
    </source>
</evidence>
<evidence type="ECO:0000256" key="8">
    <source>
        <dbReference type="SAM" id="MobiDB-lite"/>
    </source>
</evidence>
<feature type="region of interest" description="Disordered" evidence="8">
    <location>
        <begin position="244"/>
        <end position="294"/>
    </location>
</feature>
<dbReference type="InterPro" id="IPR021987">
    <property type="entry name" value="SLED"/>
</dbReference>